<dbReference type="InterPro" id="IPR011650">
    <property type="entry name" value="Peptidase_M20_dimer"/>
</dbReference>
<dbReference type="SUPFAM" id="SSF55031">
    <property type="entry name" value="Bacterial exopeptidase dimerisation domain"/>
    <property type="match status" value="1"/>
</dbReference>
<feature type="compositionally biased region" description="Low complexity" evidence="4">
    <location>
        <begin position="72"/>
        <end position="82"/>
    </location>
</feature>
<keyword evidence="7" id="KW-1185">Reference proteome</keyword>
<reference evidence="6 7" key="1">
    <citation type="journal article" date="2024" name="Microbiol. Resour. Announc.">
        <title>Genome annotations for the ascomycete fungi Trichoderma harzianum, Trichoderma aggressivum, and Purpureocillium lilacinum.</title>
        <authorList>
            <person name="Beijen E.P.W."/>
            <person name="Ohm R.A."/>
        </authorList>
    </citation>
    <scope>NUCLEOTIDE SEQUENCE [LARGE SCALE GENOMIC DNA]</scope>
    <source>
        <strain evidence="6 7">CBS 150709</strain>
    </source>
</reference>
<evidence type="ECO:0000256" key="4">
    <source>
        <dbReference type="SAM" id="MobiDB-lite"/>
    </source>
</evidence>
<evidence type="ECO:0000259" key="5">
    <source>
        <dbReference type="Pfam" id="PF07687"/>
    </source>
</evidence>
<keyword evidence="3" id="KW-0378">Hydrolase</keyword>
<dbReference type="Gene3D" id="3.40.630.10">
    <property type="entry name" value="Zn peptidases"/>
    <property type="match status" value="1"/>
</dbReference>
<dbReference type="EMBL" id="JAWRVI010000086">
    <property type="protein sequence ID" value="KAK4078076.1"/>
    <property type="molecule type" value="Genomic_DNA"/>
</dbReference>
<evidence type="ECO:0000313" key="7">
    <source>
        <dbReference type="Proteomes" id="UP001287286"/>
    </source>
</evidence>
<protein>
    <recommendedName>
        <fullName evidence="5">Peptidase M20 dimerisation domain-containing protein</fullName>
    </recommendedName>
</protein>
<dbReference type="Pfam" id="PF07687">
    <property type="entry name" value="M20_dimer"/>
    <property type="match status" value="1"/>
</dbReference>
<sequence length="511" mass="54644">MQVPTWKLAASSSDPDELASPYQLSPFPILNTSHSLPRSAISITRAHPSSMRATSFAPAALALLLQLTLADQQQQQQQQQPLSRLRPSHQPPTADEPSPLPKQQHHHHVDAASAPPYRDSLLSLHKSLVSIESITGNENEVGRWLVDYLVGRGYAAELQFVAPSDGTPEGKERFNVVAWPGGHDEGTGNGAGRSSRRSGRADPRVVLTSHIDVVPPHIPYSISDDGDAITSRTMIKGRGSVDAKASVAAIITALDDLLHADSASPASSLSDDVMLLFVVDEEVAGAGMRAFSDSLARMDPPPRPFSAVIFGEPTENKLACGHKGALFCDITARGVAAHSGYPWLGKSANELMVRALDRVLDADLGTSDLFGNTTVNVGLFEGGVAGNVIPERAFVKIGVRVAIGPQKQGAKVVEDKIQRILDEVDDEAFTFTCSQGYGSVECNCDVPDFDTITVNYGTDVPNLAGNHTRYLYGPGDILVAHGARENLTVGVLEEAVEGYKKLILHALDHAQ</sequence>
<comment type="similarity">
    <text evidence="1">Belongs to the peptidase M20A family.</text>
</comment>
<dbReference type="Pfam" id="PF01546">
    <property type="entry name" value="Peptidase_M20"/>
    <property type="match status" value="1"/>
</dbReference>
<dbReference type="SUPFAM" id="SSF53187">
    <property type="entry name" value="Zn-dependent exopeptidases"/>
    <property type="match status" value="1"/>
</dbReference>
<dbReference type="CDD" id="cd05652">
    <property type="entry name" value="M20_ArgE_DapE-like_fungal"/>
    <property type="match status" value="1"/>
</dbReference>
<proteinExistence type="inferred from homology"/>
<feature type="region of interest" description="Disordered" evidence="4">
    <location>
        <begin position="1"/>
        <end position="22"/>
    </location>
</feature>
<organism evidence="6 7">
    <name type="scientific">Purpureocillium lilacinum</name>
    <name type="common">Paecilomyces lilacinus</name>
    <dbReference type="NCBI Taxonomy" id="33203"/>
    <lineage>
        <taxon>Eukaryota</taxon>
        <taxon>Fungi</taxon>
        <taxon>Dikarya</taxon>
        <taxon>Ascomycota</taxon>
        <taxon>Pezizomycotina</taxon>
        <taxon>Sordariomycetes</taxon>
        <taxon>Hypocreomycetidae</taxon>
        <taxon>Hypocreales</taxon>
        <taxon>Ophiocordycipitaceae</taxon>
        <taxon>Purpureocillium</taxon>
    </lineage>
</organism>
<evidence type="ECO:0000256" key="1">
    <source>
        <dbReference type="ARBA" id="ARBA00006247"/>
    </source>
</evidence>
<name>A0ABR0BHU3_PURLI</name>
<feature type="domain" description="Peptidase M20 dimerisation" evidence="5">
    <location>
        <begin position="321"/>
        <end position="425"/>
    </location>
</feature>
<accession>A0ABR0BHU3</accession>
<dbReference type="PANTHER" id="PTHR43808:SF30">
    <property type="entry name" value="ACETYLORNITHINE DEACETYLASE"/>
    <property type="match status" value="1"/>
</dbReference>
<dbReference type="Proteomes" id="UP001287286">
    <property type="component" value="Unassembled WGS sequence"/>
</dbReference>
<dbReference type="InterPro" id="IPR002933">
    <property type="entry name" value="Peptidase_M20"/>
</dbReference>
<dbReference type="Gene3D" id="3.30.70.360">
    <property type="match status" value="1"/>
</dbReference>
<evidence type="ECO:0000256" key="2">
    <source>
        <dbReference type="ARBA" id="ARBA00022723"/>
    </source>
</evidence>
<dbReference type="InterPro" id="IPR036264">
    <property type="entry name" value="Bact_exopeptidase_dim_dom"/>
</dbReference>
<dbReference type="InterPro" id="IPR050072">
    <property type="entry name" value="Peptidase_M20A"/>
</dbReference>
<feature type="region of interest" description="Disordered" evidence="4">
    <location>
        <begin position="72"/>
        <end position="110"/>
    </location>
</feature>
<keyword evidence="2" id="KW-0479">Metal-binding</keyword>
<evidence type="ECO:0000256" key="3">
    <source>
        <dbReference type="ARBA" id="ARBA00022801"/>
    </source>
</evidence>
<evidence type="ECO:0000313" key="6">
    <source>
        <dbReference type="EMBL" id="KAK4078076.1"/>
    </source>
</evidence>
<dbReference type="PANTHER" id="PTHR43808">
    <property type="entry name" value="ACETYLORNITHINE DEACETYLASE"/>
    <property type="match status" value="1"/>
</dbReference>
<feature type="region of interest" description="Disordered" evidence="4">
    <location>
        <begin position="179"/>
        <end position="201"/>
    </location>
</feature>
<gene>
    <name evidence="6" type="ORF">Purlil1_12045</name>
</gene>
<comment type="caution">
    <text evidence="6">The sequence shown here is derived from an EMBL/GenBank/DDBJ whole genome shotgun (WGS) entry which is preliminary data.</text>
</comment>